<evidence type="ECO:0000313" key="1">
    <source>
        <dbReference type="EMBL" id="JAH70187.1"/>
    </source>
</evidence>
<protein>
    <submittedName>
        <fullName evidence="1">Uncharacterized protein</fullName>
    </submittedName>
</protein>
<accession>A0A0E9UWI2</accession>
<proteinExistence type="predicted"/>
<organism evidence="1">
    <name type="scientific">Anguilla anguilla</name>
    <name type="common">European freshwater eel</name>
    <name type="synonym">Muraena anguilla</name>
    <dbReference type="NCBI Taxonomy" id="7936"/>
    <lineage>
        <taxon>Eukaryota</taxon>
        <taxon>Metazoa</taxon>
        <taxon>Chordata</taxon>
        <taxon>Craniata</taxon>
        <taxon>Vertebrata</taxon>
        <taxon>Euteleostomi</taxon>
        <taxon>Actinopterygii</taxon>
        <taxon>Neopterygii</taxon>
        <taxon>Teleostei</taxon>
        <taxon>Anguilliformes</taxon>
        <taxon>Anguillidae</taxon>
        <taxon>Anguilla</taxon>
    </lineage>
</organism>
<dbReference type="AlphaFoldDB" id="A0A0E9UWI2"/>
<reference evidence="1" key="1">
    <citation type="submission" date="2014-11" db="EMBL/GenBank/DDBJ databases">
        <authorList>
            <person name="Amaro Gonzalez C."/>
        </authorList>
    </citation>
    <scope>NUCLEOTIDE SEQUENCE</scope>
</reference>
<sequence>MIQWKCRWQQQYMWFVISKFRNKETFAVTRCKSNSGTFKIKMSKKTGSMTEVMGPLL</sequence>
<dbReference type="EMBL" id="GBXM01038390">
    <property type="protein sequence ID" value="JAH70187.1"/>
    <property type="molecule type" value="Transcribed_RNA"/>
</dbReference>
<reference evidence="1" key="2">
    <citation type="journal article" date="2015" name="Fish Shellfish Immunol.">
        <title>Early steps in the European eel (Anguilla anguilla)-Vibrio vulnificus interaction in the gills: Role of the RtxA13 toxin.</title>
        <authorList>
            <person name="Callol A."/>
            <person name="Pajuelo D."/>
            <person name="Ebbesson L."/>
            <person name="Teles M."/>
            <person name="MacKenzie S."/>
            <person name="Amaro C."/>
        </authorList>
    </citation>
    <scope>NUCLEOTIDE SEQUENCE</scope>
</reference>
<name>A0A0E9UWI2_ANGAN</name>